<evidence type="ECO:0000256" key="3">
    <source>
        <dbReference type="ARBA" id="ARBA00023125"/>
    </source>
</evidence>
<dbReference type="InterPro" id="IPR036390">
    <property type="entry name" value="WH_DNA-bd_sf"/>
</dbReference>
<dbReference type="PANTHER" id="PTHR30146:SF95">
    <property type="entry name" value="RIBOSE OPERON REPRESSOR"/>
    <property type="match status" value="1"/>
</dbReference>
<sequence>MRNAKIPLYVKIREYIKNQIDSGSLKPGDQVPTEAELMDKFQVSRVTITTAIKHLVEEGLVYRIAGKGTFVEAYNADAPPRAVSPALPPISFQMNAIGFIMYPARDLFMYRLLLGIEEACRDQGYALMVRSSLSQQDEIQAIKEMVAAGVKGLIIYPLDGEAYNEAILELKANQFPFVLVDRYLPGIKTNSVYSDNYGGALQATNHLIELGHRNIGVVSSPKSKTSSSEERFQGYLEAIRLAKIRVQPHHWLTRIDDDSPFHDEITAIEHIEEWLSENRDITAIFAIQSPDAVYISKVAAKLGIRVPEDLSVMTFDNPGISVLNNSYFTHMEQNLELMGNRSVELLIRAIQNPQIAEQINIPVTLINGQSTIAVKRDESSA</sequence>
<dbReference type="InterPro" id="IPR046335">
    <property type="entry name" value="LacI/GalR-like_sensor"/>
</dbReference>
<dbReference type="Proteomes" id="UP001057877">
    <property type="component" value="Chromosome"/>
</dbReference>
<dbReference type="Pfam" id="PF13377">
    <property type="entry name" value="Peripla_BP_3"/>
    <property type="match status" value="1"/>
</dbReference>
<dbReference type="InterPro" id="IPR036388">
    <property type="entry name" value="WH-like_DNA-bd_sf"/>
</dbReference>
<keyword evidence="1" id="KW-0678">Repressor</keyword>
<dbReference type="InterPro" id="IPR028082">
    <property type="entry name" value="Peripla_BP_I"/>
</dbReference>
<dbReference type="Gene3D" id="3.40.50.2300">
    <property type="match status" value="2"/>
</dbReference>
<dbReference type="PANTHER" id="PTHR30146">
    <property type="entry name" value="LACI-RELATED TRANSCRIPTIONAL REPRESSOR"/>
    <property type="match status" value="1"/>
</dbReference>
<evidence type="ECO:0000256" key="1">
    <source>
        <dbReference type="ARBA" id="ARBA00022491"/>
    </source>
</evidence>
<dbReference type="SUPFAM" id="SSF46785">
    <property type="entry name" value="Winged helix' DNA-binding domain"/>
    <property type="match status" value="1"/>
</dbReference>
<reference evidence="6" key="1">
    <citation type="submission" date="2022-01" db="EMBL/GenBank/DDBJ databases">
        <title>Paenibacillus spongiae sp. nov., isolated from marine sponge.</title>
        <authorList>
            <person name="Li Z."/>
            <person name="Zhang M."/>
        </authorList>
    </citation>
    <scope>NUCLEOTIDE SEQUENCE</scope>
    <source>
        <strain evidence="6">PHS-Z3</strain>
    </source>
</reference>
<organism evidence="6 7">
    <name type="scientific">Paenibacillus spongiae</name>
    <dbReference type="NCBI Taxonomy" id="2909671"/>
    <lineage>
        <taxon>Bacteria</taxon>
        <taxon>Bacillati</taxon>
        <taxon>Bacillota</taxon>
        <taxon>Bacilli</taxon>
        <taxon>Bacillales</taxon>
        <taxon>Paenibacillaceae</taxon>
        <taxon>Paenibacillus</taxon>
    </lineage>
</organism>
<name>A0ABY5SDD7_9BACL</name>
<dbReference type="PRINTS" id="PR00035">
    <property type="entry name" value="HTHGNTR"/>
</dbReference>
<evidence type="ECO:0000256" key="2">
    <source>
        <dbReference type="ARBA" id="ARBA00023015"/>
    </source>
</evidence>
<keyword evidence="7" id="KW-1185">Reference proteome</keyword>
<dbReference type="CDD" id="cd07377">
    <property type="entry name" value="WHTH_GntR"/>
    <property type="match status" value="1"/>
</dbReference>
<keyword evidence="3" id="KW-0238">DNA-binding</keyword>
<dbReference type="EMBL" id="CP091430">
    <property type="protein sequence ID" value="UVI31967.1"/>
    <property type="molecule type" value="Genomic_DNA"/>
</dbReference>
<proteinExistence type="predicted"/>
<dbReference type="CDD" id="cd06267">
    <property type="entry name" value="PBP1_LacI_sugar_binding-like"/>
    <property type="match status" value="1"/>
</dbReference>
<dbReference type="Gene3D" id="1.10.10.10">
    <property type="entry name" value="Winged helix-like DNA-binding domain superfamily/Winged helix DNA-binding domain"/>
    <property type="match status" value="1"/>
</dbReference>
<evidence type="ECO:0000313" key="6">
    <source>
        <dbReference type="EMBL" id="UVI31967.1"/>
    </source>
</evidence>
<dbReference type="InterPro" id="IPR000524">
    <property type="entry name" value="Tscrpt_reg_HTH_GntR"/>
</dbReference>
<dbReference type="Pfam" id="PF00392">
    <property type="entry name" value="GntR"/>
    <property type="match status" value="1"/>
</dbReference>
<evidence type="ECO:0000313" key="7">
    <source>
        <dbReference type="Proteomes" id="UP001057877"/>
    </source>
</evidence>
<dbReference type="SUPFAM" id="SSF53822">
    <property type="entry name" value="Periplasmic binding protein-like I"/>
    <property type="match status" value="1"/>
</dbReference>
<keyword evidence="4" id="KW-0804">Transcription</keyword>
<keyword evidence="2" id="KW-0805">Transcription regulation</keyword>
<feature type="domain" description="HTH gntR-type" evidence="5">
    <location>
        <begin position="6"/>
        <end position="74"/>
    </location>
</feature>
<dbReference type="PROSITE" id="PS50949">
    <property type="entry name" value="HTH_GNTR"/>
    <property type="match status" value="1"/>
</dbReference>
<evidence type="ECO:0000259" key="5">
    <source>
        <dbReference type="PROSITE" id="PS50949"/>
    </source>
</evidence>
<dbReference type="SMART" id="SM00345">
    <property type="entry name" value="HTH_GNTR"/>
    <property type="match status" value="1"/>
</dbReference>
<accession>A0ABY5SDD7</accession>
<evidence type="ECO:0000256" key="4">
    <source>
        <dbReference type="ARBA" id="ARBA00023163"/>
    </source>
</evidence>
<dbReference type="RefSeq" id="WP_258388027.1">
    <property type="nucleotide sequence ID" value="NZ_CP091430.1"/>
</dbReference>
<gene>
    <name evidence="6" type="ORF">L1F29_09185</name>
</gene>
<protein>
    <submittedName>
        <fullName evidence="6">GntR family transcriptional regulator</fullName>
    </submittedName>
</protein>